<name>A0AAT9GQ33_9CREN</name>
<proteinExistence type="predicted"/>
<protein>
    <submittedName>
        <fullName evidence="1">Arginine deiminase family protein</fullName>
    </submittedName>
</protein>
<evidence type="ECO:0000313" key="1">
    <source>
        <dbReference type="EMBL" id="BFH72819.1"/>
    </source>
</evidence>
<accession>A0AAT9GQ33</accession>
<dbReference type="PANTHER" id="PTHR47271">
    <property type="entry name" value="ARGININE DEIMINASE"/>
    <property type="match status" value="1"/>
</dbReference>
<sequence length="329" mass="38032">MSAKSEWAKLREVAVHKPGNEVIFALLNPSEFLFERSFNLSKARKEHDELRKTLEEEGIKVYRLRQTFIRKIKGDKQFREKIKTIVNSNLDDPNYLVELLILRPSISEGKVIISDPLPNLYFMRDQQITVKDGIIIGKMATKQREREVEITKLFWEALGINYREIRKGKLEGGDFFPMDDFLLIGIGNRSDIDGVSELFNYGEVAVVHESRKEFFHLDTFFNVPSSNTVVGVKKLMEESKTEVYYYGKLIEVTTFYDYITRKKGFNLIEISEREAKQHLTNFLTIDDGKIISPKNSKKFKEFDVIEVNVENLTGGAGGIHCMTAVIRRD</sequence>
<organism evidence="1">
    <name type="scientific">Sulfurisphaera javensis</name>
    <dbReference type="NCBI Taxonomy" id="2049879"/>
    <lineage>
        <taxon>Archaea</taxon>
        <taxon>Thermoproteota</taxon>
        <taxon>Thermoprotei</taxon>
        <taxon>Sulfolobales</taxon>
        <taxon>Sulfolobaceae</taxon>
        <taxon>Sulfurisphaera</taxon>
    </lineage>
</organism>
<gene>
    <name evidence="1" type="ORF">SJAV_07630</name>
</gene>
<dbReference type="Pfam" id="PF02274">
    <property type="entry name" value="ADI"/>
    <property type="match status" value="2"/>
</dbReference>
<dbReference type="RefSeq" id="WP_369611015.1">
    <property type="nucleotide sequence ID" value="NZ_AP031322.1"/>
</dbReference>
<dbReference type="GO" id="GO:0019546">
    <property type="term" value="P:L-arginine deiminase pathway"/>
    <property type="evidence" value="ECO:0007669"/>
    <property type="project" value="TreeGrafter"/>
</dbReference>
<dbReference type="KEGG" id="sjv:SJAV_07630"/>
<dbReference type="PANTHER" id="PTHR47271:SF2">
    <property type="entry name" value="ARGININE DEIMINASE"/>
    <property type="match status" value="1"/>
</dbReference>
<dbReference type="Gene3D" id="3.75.10.10">
    <property type="entry name" value="L-arginine/glycine Amidinotransferase, Chain A"/>
    <property type="match status" value="1"/>
</dbReference>
<dbReference type="SUPFAM" id="SSF55909">
    <property type="entry name" value="Pentein"/>
    <property type="match status" value="1"/>
</dbReference>
<dbReference type="EMBL" id="AP031322">
    <property type="protein sequence ID" value="BFH72819.1"/>
    <property type="molecule type" value="Genomic_DNA"/>
</dbReference>
<reference evidence="1" key="1">
    <citation type="submission" date="2024-03" db="EMBL/GenBank/DDBJ databases">
        <title>Complete genome sequence of Sulfurisphaera javensis strain KD-1.</title>
        <authorList>
            <person name="Sakai H."/>
            <person name="Nur N."/>
            <person name="Suwanto A."/>
            <person name="Kurosawa N."/>
        </authorList>
    </citation>
    <scope>NUCLEOTIDE SEQUENCE</scope>
    <source>
        <strain evidence="1">KD-1</strain>
    </source>
</reference>
<dbReference type="AlphaFoldDB" id="A0AAT9GQ33"/>
<dbReference type="GeneID" id="92353695"/>
<dbReference type="GO" id="GO:0016990">
    <property type="term" value="F:arginine deiminase activity"/>
    <property type="evidence" value="ECO:0007669"/>
    <property type="project" value="TreeGrafter"/>
</dbReference>